<dbReference type="EMBL" id="KI668934">
    <property type="protein sequence ID" value="ETN70543.1"/>
    <property type="molecule type" value="Genomic_DNA"/>
</dbReference>
<evidence type="ECO:0000313" key="2">
    <source>
        <dbReference type="Proteomes" id="UP000053676"/>
    </source>
</evidence>
<gene>
    <name evidence="1" type="ORF">NECAME_14690</name>
</gene>
<dbReference type="KEGG" id="nai:NECAME_14690"/>
<reference evidence="2" key="1">
    <citation type="journal article" date="2014" name="Nat. Genet.">
        <title>Genome of the human hookworm Necator americanus.</title>
        <authorList>
            <person name="Tang Y.T."/>
            <person name="Gao X."/>
            <person name="Rosa B.A."/>
            <person name="Abubucker S."/>
            <person name="Hallsworth-Pepin K."/>
            <person name="Martin J."/>
            <person name="Tyagi R."/>
            <person name="Heizer E."/>
            <person name="Zhang X."/>
            <person name="Bhonagiri-Palsikar V."/>
            <person name="Minx P."/>
            <person name="Warren W.C."/>
            <person name="Wang Q."/>
            <person name="Zhan B."/>
            <person name="Hotez P.J."/>
            <person name="Sternberg P.W."/>
            <person name="Dougall A."/>
            <person name="Gaze S.T."/>
            <person name="Mulvenna J."/>
            <person name="Sotillo J."/>
            <person name="Ranganathan S."/>
            <person name="Rabelo E.M."/>
            <person name="Wilson R.K."/>
            <person name="Felgner P.L."/>
            <person name="Bethony J."/>
            <person name="Hawdon J.M."/>
            <person name="Gasser R.B."/>
            <person name="Loukas A."/>
            <person name="Mitreva M."/>
        </authorList>
    </citation>
    <scope>NUCLEOTIDE SEQUENCE [LARGE SCALE GENOMIC DNA]</scope>
</reference>
<proteinExistence type="predicted"/>
<dbReference type="Proteomes" id="UP000053676">
    <property type="component" value="Unassembled WGS sequence"/>
</dbReference>
<dbReference type="AlphaFoldDB" id="W2SLX5"/>
<keyword evidence="2" id="KW-1185">Reference proteome</keyword>
<sequence length="72" mass="8146">MGERSSAVGRRLYSLLSGFNRGVEAALKFVLCMQKTGWKTLNESQKHEIILKKRGMQKLAVFFLALVLLGEF</sequence>
<name>W2SLX5_NECAM</name>
<organism evidence="1 2">
    <name type="scientific">Necator americanus</name>
    <name type="common">Human hookworm</name>
    <dbReference type="NCBI Taxonomy" id="51031"/>
    <lineage>
        <taxon>Eukaryota</taxon>
        <taxon>Metazoa</taxon>
        <taxon>Ecdysozoa</taxon>
        <taxon>Nematoda</taxon>
        <taxon>Chromadorea</taxon>
        <taxon>Rhabditida</taxon>
        <taxon>Rhabditina</taxon>
        <taxon>Rhabditomorpha</taxon>
        <taxon>Strongyloidea</taxon>
        <taxon>Ancylostomatidae</taxon>
        <taxon>Bunostominae</taxon>
        <taxon>Necator</taxon>
    </lineage>
</organism>
<accession>W2SLX5</accession>
<evidence type="ECO:0000313" key="1">
    <source>
        <dbReference type="EMBL" id="ETN70543.1"/>
    </source>
</evidence>
<protein>
    <submittedName>
        <fullName evidence="1">Uncharacterized protein</fullName>
    </submittedName>
</protein>